<dbReference type="PANTHER" id="PTHR34653:SF1">
    <property type="entry name" value="FLAGELLAR HOOK-BASAL BODY COMPLEX PROTEIN FLIE"/>
    <property type="match status" value="1"/>
</dbReference>
<evidence type="ECO:0000256" key="1">
    <source>
        <dbReference type="ARBA" id="ARBA00004117"/>
    </source>
</evidence>
<name>A0A7W6WAF4_9PROT</name>
<keyword evidence="3 4" id="KW-0975">Bacterial flagellum</keyword>
<organism evidence="5 6">
    <name type="scientific">Roseospira visakhapatnamensis</name>
    <dbReference type="NCBI Taxonomy" id="390880"/>
    <lineage>
        <taxon>Bacteria</taxon>
        <taxon>Pseudomonadati</taxon>
        <taxon>Pseudomonadota</taxon>
        <taxon>Alphaproteobacteria</taxon>
        <taxon>Rhodospirillales</taxon>
        <taxon>Rhodospirillaceae</taxon>
        <taxon>Roseospira</taxon>
    </lineage>
</organism>
<dbReference type="AlphaFoldDB" id="A0A7W6WAF4"/>
<dbReference type="GO" id="GO:0071973">
    <property type="term" value="P:bacterial-type flagellum-dependent cell motility"/>
    <property type="evidence" value="ECO:0007669"/>
    <property type="project" value="InterPro"/>
</dbReference>
<evidence type="ECO:0000256" key="4">
    <source>
        <dbReference type="HAMAP-Rule" id="MF_00724"/>
    </source>
</evidence>
<keyword evidence="5" id="KW-0966">Cell projection</keyword>
<keyword evidence="6" id="KW-1185">Reference proteome</keyword>
<accession>A0A7W6WAF4</accession>
<sequence length="107" mass="11411">MTDVSFSNAVAAYKAAARAPGDILPEAGNAGADGGDSSFAAMVKQAVRTTVDTNRVGERMSMRALEGKADLRDVMMAVNNAEVTLQTMVSVRDRMVNAYQTILRMPL</sequence>
<dbReference type="GO" id="GO:0005198">
    <property type="term" value="F:structural molecule activity"/>
    <property type="evidence" value="ECO:0007669"/>
    <property type="project" value="InterPro"/>
</dbReference>
<comment type="caution">
    <text evidence="5">The sequence shown here is derived from an EMBL/GenBank/DDBJ whole genome shotgun (WGS) entry which is preliminary data.</text>
</comment>
<evidence type="ECO:0000256" key="3">
    <source>
        <dbReference type="ARBA" id="ARBA00023143"/>
    </source>
</evidence>
<proteinExistence type="inferred from homology"/>
<keyword evidence="5" id="KW-0282">Flagellum</keyword>
<reference evidence="5 6" key="1">
    <citation type="submission" date="2020-08" db="EMBL/GenBank/DDBJ databases">
        <title>Genome sequencing of Purple Non-Sulfur Bacteria from various extreme environments.</title>
        <authorList>
            <person name="Mayer M."/>
        </authorList>
    </citation>
    <scope>NUCLEOTIDE SEQUENCE [LARGE SCALE GENOMIC DNA]</scope>
    <source>
        <strain evidence="5 6">JA131</strain>
    </source>
</reference>
<dbReference type="RefSeq" id="WP_184045552.1">
    <property type="nucleotide sequence ID" value="NZ_JACIGK010000017.1"/>
</dbReference>
<gene>
    <name evidence="4" type="primary">fliE</name>
    <name evidence="5" type="ORF">GGD89_002429</name>
</gene>
<keyword evidence="5" id="KW-0969">Cilium</keyword>
<dbReference type="Pfam" id="PF02049">
    <property type="entry name" value="FliE"/>
    <property type="match status" value="1"/>
</dbReference>
<comment type="similarity">
    <text evidence="2 4">Belongs to the FliE family.</text>
</comment>
<evidence type="ECO:0000313" key="5">
    <source>
        <dbReference type="EMBL" id="MBB4266793.1"/>
    </source>
</evidence>
<dbReference type="HAMAP" id="MF_00724">
    <property type="entry name" value="FliE"/>
    <property type="match status" value="1"/>
</dbReference>
<dbReference type="PRINTS" id="PR01006">
    <property type="entry name" value="FLGHOOKFLIE"/>
</dbReference>
<evidence type="ECO:0000313" key="6">
    <source>
        <dbReference type="Proteomes" id="UP000554286"/>
    </source>
</evidence>
<comment type="subcellular location">
    <subcellularLocation>
        <location evidence="1 4">Bacterial flagellum basal body</location>
    </subcellularLocation>
</comment>
<dbReference type="GO" id="GO:0003774">
    <property type="term" value="F:cytoskeletal motor activity"/>
    <property type="evidence" value="ECO:0007669"/>
    <property type="project" value="InterPro"/>
</dbReference>
<dbReference type="PANTHER" id="PTHR34653">
    <property type="match status" value="1"/>
</dbReference>
<dbReference type="Proteomes" id="UP000554286">
    <property type="component" value="Unassembled WGS sequence"/>
</dbReference>
<dbReference type="GO" id="GO:0009425">
    <property type="term" value="C:bacterial-type flagellum basal body"/>
    <property type="evidence" value="ECO:0007669"/>
    <property type="project" value="UniProtKB-SubCell"/>
</dbReference>
<dbReference type="EMBL" id="JACIGK010000017">
    <property type="protein sequence ID" value="MBB4266793.1"/>
    <property type="molecule type" value="Genomic_DNA"/>
</dbReference>
<protein>
    <recommendedName>
        <fullName evidence="4">Flagellar hook-basal body complex protein FliE</fullName>
    </recommendedName>
</protein>
<dbReference type="InterPro" id="IPR001624">
    <property type="entry name" value="FliE"/>
</dbReference>
<evidence type="ECO:0000256" key="2">
    <source>
        <dbReference type="ARBA" id="ARBA00009272"/>
    </source>
</evidence>